<dbReference type="PANTHER" id="PTHR43744">
    <property type="entry name" value="ABC TRANSPORTER PERMEASE PROTEIN MG189-RELATED-RELATED"/>
    <property type="match status" value="1"/>
</dbReference>
<dbReference type="AlphaFoldDB" id="A0A9W5Y711"/>
<evidence type="ECO:0000259" key="8">
    <source>
        <dbReference type="PROSITE" id="PS50928"/>
    </source>
</evidence>
<proteinExistence type="inferred from homology"/>
<dbReference type="RefSeq" id="WP_281811011.1">
    <property type="nucleotide sequence ID" value="NZ_BRLB01000001.1"/>
</dbReference>
<dbReference type="GO" id="GO:0055085">
    <property type="term" value="P:transmembrane transport"/>
    <property type="evidence" value="ECO:0007669"/>
    <property type="project" value="InterPro"/>
</dbReference>
<keyword evidence="4 7" id="KW-0812">Transmembrane</keyword>
<dbReference type="InterPro" id="IPR000515">
    <property type="entry name" value="MetI-like"/>
</dbReference>
<feature type="transmembrane region" description="Helical" evidence="7">
    <location>
        <begin position="257"/>
        <end position="274"/>
    </location>
</feature>
<dbReference type="Pfam" id="PF00528">
    <property type="entry name" value="BPD_transp_1"/>
    <property type="match status" value="1"/>
</dbReference>
<dbReference type="CDD" id="cd06261">
    <property type="entry name" value="TM_PBP2"/>
    <property type="match status" value="1"/>
</dbReference>
<dbReference type="InterPro" id="IPR035906">
    <property type="entry name" value="MetI-like_sf"/>
</dbReference>
<dbReference type="PROSITE" id="PS50928">
    <property type="entry name" value="ABC_TM1"/>
    <property type="match status" value="1"/>
</dbReference>
<dbReference type="GO" id="GO:0005886">
    <property type="term" value="C:plasma membrane"/>
    <property type="evidence" value="ECO:0007669"/>
    <property type="project" value="UniProtKB-SubCell"/>
</dbReference>
<evidence type="ECO:0000256" key="3">
    <source>
        <dbReference type="ARBA" id="ARBA00022475"/>
    </source>
</evidence>
<comment type="similarity">
    <text evidence="7">Belongs to the binding-protein-dependent transport system permease family.</text>
</comment>
<evidence type="ECO:0000256" key="7">
    <source>
        <dbReference type="RuleBase" id="RU363032"/>
    </source>
</evidence>
<keyword evidence="6 7" id="KW-0472">Membrane</keyword>
<accession>A0A9W5Y711</accession>
<dbReference type="SUPFAM" id="SSF161098">
    <property type="entry name" value="MetI-like"/>
    <property type="match status" value="1"/>
</dbReference>
<dbReference type="PANTHER" id="PTHR43744:SF9">
    <property type="entry name" value="POLYGALACTURONAN_RHAMNOGALACTURONAN TRANSPORT SYSTEM PERMEASE PROTEIN YTCP"/>
    <property type="match status" value="1"/>
</dbReference>
<keyword evidence="5 7" id="KW-1133">Transmembrane helix</keyword>
<evidence type="ECO:0000256" key="2">
    <source>
        <dbReference type="ARBA" id="ARBA00022448"/>
    </source>
</evidence>
<feature type="transmembrane region" description="Helical" evidence="7">
    <location>
        <begin position="144"/>
        <end position="162"/>
    </location>
</feature>
<evidence type="ECO:0000256" key="1">
    <source>
        <dbReference type="ARBA" id="ARBA00004651"/>
    </source>
</evidence>
<evidence type="ECO:0000256" key="4">
    <source>
        <dbReference type="ARBA" id="ARBA00022692"/>
    </source>
</evidence>
<name>A0A9W5Y711_9FIRM</name>
<evidence type="ECO:0000256" key="6">
    <source>
        <dbReference type="ARBA" id="ARBA00023136"/>
    </source>
</evidence>
<evidence type="ECO:0000313" key="9">
    <source>
        <dbReference type="EMBL" id="GKX27580.1"/>
    </source>
</evidence>
<comment type="caution">
    <text evidence="9">The sequence shown here is derived from an EMBL/GenBank/DDBJ whole genome shotgun (WGS) entry which is preliminary data.</text>
</comment>
<feature type="transmembrane region" description="Helical" evidence="7">
    <location>
        <begin position="79"/>
        <end position="98"/>
    </location>
</feature>
<feature type="transmembrane region" description="Helical" evidence="7">
    <location>
        <begin position="12"/>
        <end position="32"/>
    </location>
</feature>
<keyword evidence="2 7" id="KW-0813">Transport</keyword>
<evidence type="ECO:0000313" key="10">
    <source>
        <dbReference type="Proteomes" id="UP001144256"/>
    </source>
</evidence>
<sequence>MKIKRSKGEKVFDIFNFIFMTIVGLLMLYTFWNQICISLSKPELAIKGGLFLIPKGFSLSAYKAVLKFKEIWIGYRNTLFITVVGTTLAVFTTSLFAYPLSRRYLPGKKFFNIFIVVTMLFSGGIIPTYLVVRGMGLLDSLWSLILPTMIGGFNVIIMRNFFSNIPDSLEESAKIDGASDFTIFMRIILPLSKPVLATITLWVAVRIWNEYFHGLVYLNDRNKYTLQLVLRDIVTTSDPQDIMDADDLTAIPETLKAASIMVVTIPILIVYPFIQKYFVKGVMVGSVKG</sequence>
<keyword evidence="3" id="KW-1003">Cell membrane</keyword>
<keyword evidence="10" id="KW-1185">Reference proteome</keyword>
<dbReference type="EMBL" id="BRLB01000001">
    <property type="protein sequence ID" value="GKX27580.1"/>
    <property type="molecule type" value="Genomic_DNA"/>
</dbReference>
<dbReference type="Gene3D" id="1.10.3720.10">
    <property type="entry name" value="MetI-like"/>
    <property type="match status" value="1"/>
</dbReference>
<protein>
    <submittedName>
        <fullName evidence="9">ABC transporter permease</fullName>
    </submittedName>
</protein>
<gene>
    <name evidence="9" type="ORF">SH1V18_00600</name>
</gene>
<reference evidence="9" key="1">
    <citation type="submission" date="2022-06" db="EMBL/GenBank/DDBJ databases">
        <title>Vallitalea longa sp. nov., an anaerobic bacterium isolated from marine sediment.</title>
        <authorList>
            <person name="Hirano S."/>
            <person name="Terahara T."/>
            <person name="Mori K."/>
            <person name="Hamada M."/>
            <person name="Matsumoto R."/>
            <person name="Kobayashi T."/>
        </authorList>
    </citation>
    <scope>NUCLEOTIDE SEQUENCE</scope>
    <source>
        <strain evidence="9">SH18-1</strain>
    </source>
</reference>
<organism evidence="9 10">
    <name type="scientific">Vallitalea longa</name>
    <dbReference type="NCBI Taxonomy" id="2936439"/>
    <lineage>
        <taxon>Bacteria</taxon>
        <taxon>Bacillati</taxon>
        <taxon>Bacillota</taxon>
        <taxon>Clostridia</taxon>
        <taxon>Lachnospirales</taxon>
        <taxon>Vallitaleaceae</taxon>
        <taxon>Vallitalea</taxon>
    </lineage>
</organism>
<comment type="subcellular location">
    <subcellularLocation>
        <location evidence="1 7">Cell membrane</location>
        <topology evidence="1 7">Multi-pass membrane protein</topology>
    </subcellularLocation>
</comment>
<feature type="transmembrane region" description="Helical" evidence="7">
    <location>
        <begin position="183"/>
        <end position="205"/>
    </location>
</feature>
<feature type="transmembrane region" description="Helical" evidence="7">
    <location>
        <begin position="110"/>
        <end position="132"/>
    </location>
</feature>
<evidence type="ECO:0000256" key="5">
    <source>
        <dbReference type="ARBA" id="ARBA00022989"/>
    </source>
</evidence>
<dbReference type="Proteomes" id="UP001144256">
    <property type="component" value="Unassembled WGS sequence"/>
</dbReference>
<feature type="domain" description="ABC transmembrane type-1" evidence="8">
    <location>
        <begin position="75"/>
        <end position="273"/>
    </location>
</feature>